<evidence type="ECO:0000313" key="1">
    <source>
        <dbReference type="EMBL" id="SDL26511.1"/>
    </source>
</evidence>
<organism evidence="1 2">
    <name type="scientific">Halarsenatibacter silvermanii</name>
    <dbReference type="NCBI Taxonomy" id="321763"/>
    <lineage>
        <taxon>Bacteria</taxon>
        <taxon>Bacillati</taxon>
        <taxon>Bacillota</taxon>
        <taxon>Clostridia</taxon>
        <taxon>Halanaerobiales</taxon>
        <taxon>Halarsenatibacteraceae</taxon>
        <taxon>Halarsenatibacter</taxon>
    </lineage>
</organism>
<sequence length="145" mass="17026">MEFKERNEQGELIIKPELRSELREEAAGPGNAMKMISSVLGVEWNSEGESVKKQAEWTEEEEQHLEELVALAEKVGQIKQWTEGIEKEYDDLENEEVLRNKPHLNERENEYLEVKKQLRGEEMEALMDYHELIVEFLELQRAKIG</sequence>
<accession>A0A1G9IMW6</accession>
<keyword evidence="2" id="KW-1185">Reference proteome</keyword>
<gene>
    <name evidence="1" type="ORF">SAMN04488692_10313</name>
</gene>
<dbReference type="EMBL" id="FNGO01000003">
    <property type="protein sequence ID" value="SDL26511.1"/>
    <property type="molecule type" value="Genomic_DNA"/>
</dbReference>
<dbReference type="AlphaFoldDB" id="A0A1G9IMW6"/>
<evidence type="ECO:0000313" key="2">
    <source>
        <dbReference type="Proteomes" id="UP000199476"/>
    </source>
</evidence>
<dbReference type="RefSeq" id="WP_089758131.1">
    <property type="nucleotide sequence ID" value="NZ_FNGO01000003.1"/>
</dbReference>
<reference evidence="1 2" key="1">
    <citation type="submission" date="2016-10" db="EMBL/GenBank/DDBJ databases">
        <authorList>
            <person name="de Groot N.N."/>
        </authorList>
    </citation>
    <scope>NUCLEOTIDE SEQUENCE [LARGE SCALE GENOMIC DNA]</scope>
    <source>
        <strain evidence="1 2">SLAS-1</strain>
    </source>
</reference>
<protein>
    <submittedName>
        <fullName evidence="1">Uncharacterized protein</fullName>
    </submittedName>
</protein>
<dbReference type="STRING" id="321763.SAMN04488692_10313"/>
<dbReference type="Proteomes" id="UP000199476">
    <property type="component" value="Unassembled WGS sequence"/>
</dbReference>
<name>A0A1G9IMW6_9FIRM</name>
<proteinExistence type="predicted"/>